<dbReference type="Gene3D" id="3.20.20.70">
    <property type="entry name" value="Aldolase class I"/>
    <property type="match status" value="1"/>
</dbReference>
<dbReference type="InterPro" id="IPR053953">
    <property type="entry name" value="NirdL-like_HTH"/>
</dbReference>
<dbReference type="SFLD" id="SFLDG01067">
    <property type="entry name" value="SPASM/twitch_domain_containing"/>
    <property type="match status" value="1"/>
</dbReference>
<dbReference type="CDD" id="cd21123">
    <property type="entry name" value="SPASM_MftC-like"/>
    <property type="match status" value="1"/>
</dbReference>
<dbReference type="Proteomes" id="UP000503297">
    <property type="component" value="Chromosome"/>
</dbReference>
<dbReference type="PROSITE" id="PS51918">
    <property type="entry name" value="RADICAL_SAM"/>
    <property type="match status" value="1"/>
</dbReference>
<keyword evidence="2" id="KW-0479">Metal-binding</keyword>
<feature type="compositionally biased region" description="Basic and acidic residues" evidence="5">
    <location>
        <begin position="550"/>
        <end position="563"/>
    </location>
</feature>
<dbReference type="AlphaFoldDB" id="A0A6M8J9N1"/>
<feature type="domain" description="Radical SAM core" evidence="6">
    <location>
        <begin position="30"/>
        <end position="241"/>
    </location>
</feature>
<dbReference type="InterPro" id="IPR040523">
    <property type="entry name" value="AsnC_trans_reg2"/>
</dbReference>
<keyword evidence="4" id="KW-0411">Iron-sulfur</keyword>
<accession>A0A6M8J9N1</accession>
<feature type="region of interest" description="Disordered" evidence="5">
    <location>
        <begin position="1"/>
        <end position="20"/>
    </location>
</feature>
<proteinExistence type="predicted"/>
<dbReference type="InterPro" id="IPR007197">
    <property type="entry name" value="rSAM"/>
</dbReference>
<reference evidence="8" key="1">
    <citation type="submission" date="2020-05" db="EMBL/GenBank/DDBJ databases">
        <title>Novel species in genus Nocardioides.</title>
        <authorList>
            <person name="Zhang G."/>
        </authorList>
    </citation>
    <scope>NUCLEOTIDE SEQUENCE [LARGE SCALE GENOMIC DNA]</scope>
    <source>
        <strain evidence="8">zg-1050</strain>
    </source>
</reference>
<dbReference type="Pfam" id="PF04055">
    <property type="entry name" value="Radical_SAM"/>
    <property type="match status" value="1"/>
</dbReference>
<sequence length="784" mass="86653">MVKDNTSSPRRSYRPGAGPAAQAYEARTGIKAPRIVAWEITRSCNLACEHCRAAAHCNPYPGELTLEECKRVMDDIASITDPILILTGGEPLMRPDIWEIIDYANELGLHPVIGTNGTLITDEVARKMAEHGIPRVSVSLDFPDETGQDRFRGKDGAFAETMEGIRNMQRHGIGVQVNTTVTKMNNHLVDELHDLALESGAVAFHPFLLVPTGRGEDLIDVELTPDEYEEVLLWAFERQQTSPMHFKPTDSPQYYRILRQQAAKAGIKVTPETHGLEAMTRGCLGGITFVFISHVGEVQPCGYFDMNLGNVKQVPFSQIWTHSPVFDDLRHYDRLKGKCGACEFKGVCGGCRARALALYGDYLEEEPYCAYEPKKYVRERVLDAVQTGFPVVEDPCGFLAETLGLSREGVVEALSELRQKGSIRRVGASFDSAKLGYVSALCALAVEGDEAALQRAADIVSEYPQVTHNYGRTDRFNLWFTVIARSNDERQRVLDQIQQRTGAVALLNLPATRKFKIAVNFTTQQRPARRPTRFADALKEREVPQLPQGEQREGLAAKVEPRKAPTAPPRAFDPSDPVDVELVRWAQGDILRLPDRVADAAGTQAAEGFAGAVSSQAAEAPAGIDERPFATAAAWVNERLGAGTVDEAAVIDRLRGWLASRTIRRMGAMVRHQRLGFTANAMTVWQAPQNQADVAGKALAESPHVTHCYTRATSPEWPYGLYAMTHARTPEELDKHVADLRRRLQEAGVADVSMRALHTTHEYKKVSMRYFEEDARPGAQGASA</sequence>
<evidence type="ECO:0000256" key="3">
    <source>
        <dbReference type="ARBA" id="ARBA00023004"/>
    </source>
</evidence>
<evidence type="ECO:0000313" key="7">
    <source>
        <dbReference type="EMBL" id="QKF08029.1"/>
    </source>
</evidence>
<gene>
    <name evidence="7" type="ORF">HLV38_04765</name>
</gene>
<dbReference type="SMART" id="SM00729">
    <property type="entry name" value="Elp3"/>
    <property type="match status" value="1"/>
</dbReference>
<dbReference type="InterPro" id="IPR058240">
    <property type="entry name" value="rSAM_sf"/>
</dbReference>
<feature type="compositionally biased region" description="Polar residues" evidence="5">
    <location>
        <begin position="1"/>
        <end position="10"/>
    </location>
</feature>
<dbReference type="SFLD" id="SFLDG01386">
    <property type="entry name" value="main_SPASM_domain-containing"/>
    <property type="match status" value="1"/>
</dbReference>
<dbReference type="GO" id="GO:0046872">
    <property type="term" value="F:metal ion binding"/>
    <property type="evidence" value="ECO:0007669"/>
    <property type="project" value="UniProtKB-KW"/>
</dbReference>
<keyword evidence="3" id="KW-0408">Iron</keyword>
<feature type="region of interest" description="Disordered" evidence="5">
    <location>
        <begin position="541"/>
        <end position="575"/>
    </location>
</feature>
<dbReference type="Gene3D" id="3.30.70.3460">
    <property type="match status" value="2"/>
</dbReference>
<dbReference type="NCBIfam" id="TIGR04085">
    <property type="entry name" value="rSAM_more_4Fe4S"/>
    <property type="match status" value="1"/>
</dbReference>
<dbReference type="KEGG" id="bwa:HLV38_04765"/>
<keyword evidence="1" id="KW-0949">S-adenosyl-L-methionine</keyword>
<dbReference type="InterPro" id="IPR023885">
    <property type="entry name" value="4Fe4S-binding_SPASM_dom"/>
</dbReference>
<evidence type="ECO:0000256" key="1">
    <source>
        <dbReference type="ARBA" id="ARBA00022691"/>
    </source>
</evidence>
<evidence type="ECO:0000259" key="6">
    <source>
        <dbReference type="PROSITE" id="PS51918"/>
    </source>
</evidence>
<evidence type="ECO:0000313" key="8">
    <source>
        <dbReference type="Proteomes" id="UP000503297"/>
    </source>
</evidence>
<dbReference type="GO" id="GO:0003824">
    <property type="term" value="F:catalytic activity"/>
    <property type="evidence" value="ECO:0007669"/>
    <property type="project" value="InterPro"/>
</dbReference>
<keyword evidence="8" id="KW-1185">Reference proteome</keyword>
<dbReference type="Pfam" id="PF17805">
    <property type="entry name" value="AsnC_trans_reg2"/>
    <property type="match status" value="2"/>
</dbReference>
<dbReference type="PANTHER" id="PTHR11228:SF34">
    <property type="entry name" value="TUNGSTEN-CONTAINING ALDEHYDE FERREDOXIN OXIDOREDUCTASE COFACTOR MODIFYING PROTEIN"/>
    <property type="match status" value="1"/>
</dbReference>
<evidence type="ECO:0000256" key="2">
    <source>
        <dbReference type="ARBA" id="ARBA00022723"/>
    </source>
</evidence>
<dbReference type="Pfam" id="PF13186">
    <property type="entry name" value="SPASM"/>
    <property type="match status" value="1"/>
</dbReference>
<dbReference type="InterPro" id="IPR013785">
    <property type="entry name" value="Aldolase_TIM"/>
</dbReference>
<dbReference type="SFLD" id="SFLDS00029">
    <property type="entry name" value="Radical_SAM"/>
    <property type="match status" value="1"/>
</dbReference>
<dbReference type="PANTHER" id="PTHR11228">
    <property type="entry name" value="RADICAL SAM DOMAIN PROTEIN"/>
    <property type="match status" value="1"/>
</dbReference>
<dbReference type="CDD" id="cd01335">
    <property type="entry name" value="Radical_SAM"/>
    <property type="match status" value="1"/>
</dbReference>
<dbReference type="EMBL" id="CP053716">
    <property type="protein sequence ID" value="QKF08029.1"/>
    <property type="molecule type" value="Genomic_DNA"/>
</dbReference>
<dbReference type="SUPFAM" id="SSF102114">
    <property type="entry name" value="Radical SAM enzymes"/>
    <property type="match status" value="1"/>
</dbReference>
<evidence type="ECO:0000256" key="5">
    <source>
        <dbReference type="SAM" id="MobiDB-lite"/>
    </source>
</evidence>
<dbReference type="GO" id="GO:0051536">
    <property type="term" value="F:iron-sulfur cluster binding"/>
    <property type="evidence" value="ECO:0007669"/>
    <property type="project" value="UniProtKB-KW"/>
</dbReference>
<dbReference type="InterPro" id="IPR050377">
    <property type="entry name" value="Radical_SAM_PqqE_MftC-like"/>
</dbReference>
<dbReference type="InterPro" id="IPR006638">
    <property type="entry name" value="Elp3/MiaA/NifB-like_rSAM"/>
</dbReference>
<protein>
    <submittedName>
        <fullName evidence="7">Radical SAM protein</fullName>
    </submittedName>
</protein>
<dbReference type="Pfam" id="PF22451">
    <property type="entry name" value="NirdL-like_HTH"/>
    <property type="match status" value="1"/>
</dbReference>
<evidence type="ECO:0000256" key="4">
    <source>
        <dbReference type="ARBA" id="ARBA00023014"/>
    </source>
</evidence>
<organism evidence="7 8">
    <name type="scientific">Berryella wangjianweii</name>
    <dbReference type="NCBI Taxonomy" id="2734634"/>
    <lineage>
        <taxon>Bacteria</taxon>
        <taxon>Bacillati</taxon>
        <taxon>Actinomycetota</taxon>
        <taxon>Coriobacteriia</taxon>
        <taxon>Eggerthellales</taxon>
        <taxon>Eggerthellaceae</taxon>
        <taxon>Berryella</taxon>
    </lineage>
</organism>
<name>A0A6M8J9N1_9ACTN</name>